<feature type="coiled-coil region" evidence="1">
    <location>
        <begin position="183"/>
        <end position="217"/>
    </location>
</feature>
<dbReference type="Pfam" id="PF15635">
    <property type="entry name" value="Tox-GHH2"/>
    <property type="match status" value="1"/>
</dbReference>
<feature type="region of interest" description="Disordered" evidence="2">
    <location>
        <begin position="48"/>
        <end position="82"/>
    </location>
</feature>
<sequence length="401" mass="43258">MKPRKRVGDKGAGSKPRKGAPSVGNTATFPYLDSKAVKKYCGKEKERIEEACKPEDDNAKAQRHAKRSGPLSKLKLPKHTGTGSGGTAWLGDHCDFLMFKPGSADDLFKEMSELPAKAAEQLGMKALEAVEQKAIDALERAVKKKLAKMALKQGFIRVASFLGGPVVGIAVNVAMTADAARDLANAIHEFPELKKEIENARRAIDTATQKVKEMESLLDRYKDPKTGALKRDELVSDAMEGAARTNDCITARRCQLVPYNQTGSAAALKGKGCCPGQTGHHLLPEAMFDHCKNYNGSQHANAPTMCVEGANNSLGSHGKAHKSLLNVLDDKHRTVPFGGNMKKSSAIDAGVESVRKTFPESRCSEACLKAQLKDFYDKLNCRPKKESGIAGNPVDSAGDRI</sequence>
<keyword evidence="3" id="KW-1133">Transmembrane helix</keyword>
<name>A0ABV0G917_9BURK</name>
<organism evidence="5 6">
    <name type="scientific">Roseateles flavus</name>
    <dbReference type="NCBI Taxonomy" id="3149041"/>
    <lineage>
        <taxon>Bacteria</taxon>
        <taxon>Pseudomonadati</taxon>
        <taxon>Pseudomonadota</taxon>
        <taxon>Betaproteobacteria</taxon>
        <taxon>Burkholderiales</taxon>
        <taxon>Sphaerotilaceae</taxon>
        <taxon>Roseateles</taxon>
    </lineage>
</organism>
<dbReference type="Proteomes" id="UP001462640">
    <property type="component" value="Unassembled WGS sequence"/>
</dbReference>
<dbReference type="RefSeq" id="WP_347605451.1">
    <property type="nucleotide sequence ID" value="NZ_JBDPZC010000001.1"/>
</dbReference>
<evidence type="ECO:0000256" key="3">
    <source>
        <dbReference type="SAM" id="Phobius"/>
    </source>
</evidence>
<evidence type="ECO:0000259" key="4">
    <source>
        <dbReference type="Pfam" id="PF15635"/>
    </source>
</evidence>
<keyword evidence="6" id="KW-1185">Reference proteome</keyword>
<feature type="transmembrane region" description="Helical" evidence="3">
    <location>
        <begin position="154"/>
        <end position="175"/>
    </location>
</feature>
<keyword evidence="1" id="KW-0175">Coiled coil</keyword>
<evidence type="ECO:0000256" key="1">
    <source>
        <dbReference type="SAM" id="Coils"/>
    </source>
</evidence>
<feature type="region of interest" description="Disordered" evidence="2">
    <location>
        <begin position="1"/>
        <end position="28"/>
    </location>
</feature>
<accession>A0ABV0G917</accession>
<feature type="domain" description="Tox-GHH2" evidence="4">
    <location>
        <begin position="292"/>
        <end position="375"/>
    </location>
</feature>
<evidence type="ECO:0000313" key="5">
    <source>
        <dbReference type="EMBL" id="MEO3711538.1"/>
    </source>
</evidence>
<evidence type="ECO:0000313" key="6">
    <source>
        <dbReference type="Proteomes" id="UP001462640"/>
    </source>
</evidence>
<dbReference type="EMBL" id="JBDPZC010000001">
    <property type="protein sequence ID" value="MEO3711538.1"/>
    <property type="molecule type" value="Genomic_DNA"/>
</dbReference>
<comment type="caution">
    <text evidence="5">The sequence shown here is derived from an EMBL/GenBank/DDBJ whole genome shotgun (WGS) entry which is preliminary data.</text>
</comment>
<keyword evidence="3" id="KW-0812">Transmembrane</keyword>
<proteinExistence type="predicted"/>
<reference evidence="5 6" key="1">
    <citation type="submission" date="2024-05" db="EMBL/GenBank/DDBJ databases">
        <title>Roseateles sp. 2.12 16S ribosomal RNA gene Genome sequencing and assembly.</title>
        <authorList>
            <person name="Woo H."/>
        </authorList>
    </citation>
    <scope>NUCLEOTIDE SEQUENCE [LARGE SCALE GENOMIC DNA]</scope>
    <source>
        <strain evidence="5 6">2.12</strain>
    </source>
</reference>
<keyword evidence="3" id="KW-0472">Membrane</keyword>
<protein>
    <submittedName>
        <fullName evidence="5">HNH/endonuclease VII fold toxin-2 domain-containing protein</fullName>
    </submittedName>
</protein>
<feature type="compositionally biased region" description="Basic and acidic residues" evidence="2">
    <location>
        <begin position="48"/>
        <end position="60"/>
    </location>
</feature>
<evidence type="ECO:0000256" key="2">
    <source>
        <dbReference type="SAM" id="MobiDB-lite"/>
    </source>
</evidence>
<dbReference type="InterPro" id="IPR028917">
    <property type="entry name" value="Tox-GHH2_domain"/>
</dbReference>
<gene>
    <name evidence="5" type="ORF">ABDJ40_02020</name>
</gene>